<accession>A0A7T4A113</accession>
<dbReference type="SUPFAM" id="SSF109854">
    <property type="entry name" value="DinB/YfiT-like putative metalloenzymes"/>
    <property type="match status" value="1"/>
</dbReference>
<evidence type="ECO:0000313" key="1">
    <source>
        <dbReference type="EMBL" id="QQB15345.1"/>
    </source>
</evidence>
<dbReference type="InterPro" id="IPR007061">
    <property type="entry name" value="MST-like"/>
</dbReference>
<dbReference type="InterPro" id="IPR034660">
    <property type="entry name" value="DinB/YfiT-like"/>
</dbReference>
<dbReference type="EMBL" id="CP065989">
    <property type="protein sequence ID" value="QQB15345.1"/>
    <property type="molecule type" value="Genomic_DNA"/>
</dbReference>
<proteinExistence type="predicted"/>
<dbReference type="RefSeq" id="WP_198500365.1">
    <property type="nucleotide sequence ID" value="NZ_CP065989.1"/>
</dbReference>
<reference evidence="1 2" key="1">
    <citation type="submission" date="2020-12" db="EMBL/GenBank/DDBJ databases">
        <title>FDA dAtabase for Regulatory Grade micrObial Sequences (FDA-ARGOS): Supporting development and validation of Infectious Disease Dx tests.</title>
        <authorList>
            <person name="Sproer C."/>
            <person name="Gronow S."/>
            <person name="Severitt S."/>
            <person name="Schroder I."/>
            <person name="Tallon L."/>
            <person name="Sadzewicz L."/>
            <person name="Zhao X."/>
            <person name="Boylan J."/>
            <person name="Ott S."/>
            <person name="Bowen H."/>
            <person name="Vavikolanu K."/>
            <person name="Mehta A."/>
            <person name="Aluvathingal J."/>
            <person name="Nadendla S."/>
            <person name="Lowell S."/>
            <person name="Myers T."/>
            <person name="Yan Y."/>
            <person name="Sichtig H."/>
        </authorList>
    </citation>
    <scope>NUCLEOTIDE SEQUENCE [LARGE SCALE GENOMIC DNA]</scope>
    <source>
        <strain evidence="1 2">FDAARGOS_990</strain>
    </source>
</reference>
<name>A0A7T4A113_9MICO</name>
<gene>
    <name evidence="1" type="ORF">I6H47_05195</name>
</gene>
<dbReference type="Proteomes" id="UP000595374">
    <property type="component" value="Chromosome"/>
</dbReference>
<dbReference type="AlphaFoldDB" id="A0A7T4A113"/>
<evidence type="ECO:0000313" key="2">
    <source>
        <dbReference type="Proteomes" id="UP000595374"/>
    </source>
</evidence>
<dbReference type="Pfam" id="PF04978">
    <property type="entry name" value="MST"/>
    <property type="match status" value="1"/>
</dbReference>
<dbReference type="Gene3D" id="1.20.120.450">
    <property type="entry name" value="dinb family like domain"/>
    <property type="match status" value="1"/>
</dbReference>
<organism evidence="1 2">
    <name type="scientific">Brevibacterium casei</name>
    <dbReference type="NCBI Taxonomy" id="33889"/>
    <lineage>
        <taxon>Bacteria</taxon>
        <taxon>Bacillati</taxon>
        <taxon>Actinomycetota</taxon>
        <taxon>Actinomycetes</taxon>
        <taxon>Micrococcales</taxon>
        <taxon>Brevibacteriaceae</taxon>
        <taxon>Brevibacterium</taxon>
    </lineage>
</organism>
<sequence>MPFFAPSVTTEADALFSFLEQQCGQLRLTALDLTEEQARSTPTVSALSIMGLLAHSAQVVYSWLQQVRRPDFVPTEADYAAFNAELGLSGSFDGGTRPDQTLAEVLAAFDRAVAEIAAARRDVADSGIDLATRVTVANPWMPPDFDMSLRWILNHLTTEIARHAGHADIIRESLDGAVSYQLNAQAEGQPWPPESWGGDES</sequence>
<protein>
    <submittedName>
        <fullName evidence="1">DUF664 domain-containing protein</fullName>
    </submittedName>
</protein>